<evidence type="ECO:0000313" key="13">
    <source>
        <dbReference type="Proteomes" id="UP000247409"/>
    </source>
</evidence>
<feature type="transmembrane region" description="Helical" evidence="10">
    <location>
        <begin position="231"/>
        <end position="248"/>
    </location>
</feature>
<feature type="transmembrane region" description="Helical" evidence="10">
    <location>
        <begin position="85"/>
        <end position="105"/>
    </location>
</feature>
<dbReference type="GO" id="GO:1902600">
    <property type="term" value="P:proton transmembrane transport"/>
    <property type="evidence" value="ECO:0007669"/>
    <property type="project" value="InterPro"/>
</dbReference>
<feature type="domain" description="Cation/H+ exchanger transmembrane" evidence="11">
    <location>
        <begin position="14"/>
        <end position="390"/>
    </location>
</feature>
<dbReference type="Pfam" id="PF00999">
    <property type="entry name" value="Na_H_Exchanger"/>
    <property type="match status" value="1"/>
</dbReference>
<feature type="transmembrane region" description="Helical" evidence="10">
    <location>
        <begin position="189"/>
        <end position="210"/>
    </location>
</feature>
<protein>
    <submittedName>
        <fullName evidence="12">Putative Na(+)/H(+) antiporter GerT</fullName>
    </submittedName>
</protein>
<keyword evidence="3" id="KW-0050">Antiport</keyword>
<dbReference type="EMBL" id="NBIV01000041">
    <property type="protein sequence ID" value="PXF46328.1"/>
    <property type="molecule type" value="Genomic_DNA"/>
</dbReference>
<dbReference type="OrthoDB" id="1288932at2759"/>
<keyword evidence="4 10" id="KW-0812">Transmembrane</keyword>
<comment type="caution">
    <text evidence="12">The sequence shown here is derived from an EMBL/GenBank/DDBJ whole genome shotgun (WGS) entry which is preliminary data.</text>
</comment>
<keyword evidence="6" id="KW-0915">Sodium</keyword>
<evidence type="ECO:0000256" key="9">
    <source>
        <dbReference type="ARBA" id="ARBA00023201"/>
    </source>
</evidence>
<keyword evidence="5 10" id="KW-1133">Transmembrane helix</keyword>
<feature type="transmembrane region" description="Helical" evidence="10">
    <location>
        <begin position="281"/>
        <end position="301"/>
    </location>
</feature>
<keyword evidence="9" id="KW-0739">Sodium transport</keyword>
<evidence type="ECO:0000313" key="12">
    <source>
        <dbReference type="EMBL" id="PXF46328.1"/>
    </source>
</evidence>
<keyword evidence="7" id="KW-0406">Ion transport</keyword>
<dbReference type="InterPro" id="IPR006153">
    <property type="entry name" value="Cation/H_exchanger_TM"/>
</dbReference>
<evidence type="ECO:0000256" key="10">
    <source>
        <dbReference type="SAM" id="Phobius"/>
    </source>
</evidence>
<keyword evidence="2" id="KW-0813">Transport</keyword>
<keyword evidence="13" id="KW-1185">Reference proteome</keyword>
<dbReference type="GO" id="GO:0015297">
    <property type="term" value="F:antiporter activity"/>
    <property type="evidence" value="ECO:0007669"/>
    <property type="project" value="UniProtKB-KW"/>
</dbReference>
<feature type="transmembrane region" description="Helical" evidence="10">
    <location>
        <begin position="156"/>
        <end position="177"/>
    </location>
</feature>
<name>A0A2V3IW07_9FLOR</name>
<keyword evidence="8 10" id="KW-0472">Membrane</keyword>
<accession>A0A2V3IW07</accession>
<dbReference type="PANTHER" id="PTHR43562">
    <property type="entry name" value="NAPA-TYPE SODIUM/HYDROGEN ANTIPORTER"/>
    <property type="match status" value="1"/>
</dbReference>
<reference evidence="12 13" key="1">
    <citation type="journal article" date="2018" name="Mol. Biol. Evol.">
        <title>Analysis of the draft genome of the red seaweed Gracilariopsis chorda provides insights into genome size evolution in Rhodophyta.</title>
        <authorList>
            <person name="Lee J."/>
            <person name="Yang E.C."/>
            <person name="Graf L."/>
            <person name="Yang J.H."/>
            <person name="Qiu H."/>
            <person name="Zel Zion U."/>
            <person name="Chan C.X."/>
            <person name="Stephens T.G."/>
            <person name="Weber A.P.M."/>
            <person name="Boo G.H."/>
            <person name="Boo S.M."/>
            <person name="Kim K.M."/>
            <person name="Shin Y."/>
            <person name="Jung M."/>
            <person name="Lee S.J."/>
            <person name="Yim H.S."/>
            <person name="Lee J.H."/>
            <person name="Bhattacharya D."/>
            <person name="Yoon H.S."/>
        </authorList>
    </citation>
    <scope>NUCLEOTIDE SEQUENCE [LARGE SCALE GENOMIC DNA]</scope>
    <source>
        <strain evidence="12 13">SKKU-2015</strain>
        <tissue evidence="12">Whole body</tissue>
    </source>
</reference>
<gene>
    <name evidence="12" type="ORF">BWQ96_03984</name>
</gene>
<organism evidence="12 13">
    <name type="scientific">Gracilariopsis chorda</name>
    <dbReference type="NCBI Taxonomy" id="448386"/>
    <lineage>
        <taxon>Eukaryota</taxon>
        <taxon>Rhodophyta</taxon>
        <taxon>Florideophyceae</taxon>
        <taxon>Rhodymeniophycidae</taxon>
        <taxon>Gracilariales</taxon>
        <taxon>Gracilariaceae</taxon>
        <taxon>Gracilariopsis</taxon>
    </lineage>
</organism>
<feature type="transmembrane region" description="Helical" evidence="10">
    <location>
        <begin position="371"/>
        <end position="396"/>
    </location>
</feature>
<dbReference type="GO" id="GO:0006814">
    <property type="term" value="P:sodium ion transport"/>
    <property type="evidence" value="ECO:0007669"/>
    <property type="project" value="UniProtKB-KW"/>
</dbReference>
<dbReference type="Gene3D" id="1.20.1530.20">
    <property type="match status" value="1"/>
</dbReference>
<dbReference type="Proteomes" id="UP000247409">
    <property type="component" value="Unassembled WGS sequence"/>
</dbReference>
<evidence type="ECO:0000256" key="4">
    <source>
        <dbReference type="ARBA" id="ARBA00022692"/>
    </source>
</evidence>
<evidence type="ECO:0000256" key="5">
    <source>
        <dbReference type="ARBA" id="ARBA00022989"/>
    </source>
</evidence>
<proteinExistence type="predicted"/>
<feature type="transmembrane region" description="Helical" evidence="10">
    <location>
        <begin position="125"/>
        <end position="144"/>
    </location>
</feature>
<evidence type="ECO:0000256" key="8">
    <source>
        <dbReference type="ARBA" id="ARBA00023136"/>
    </source>
</evidence>
<dbReference type="InterPro" id="IPR038770">
    <property type="entry name" value="Na+/solute_symporter_sf"/>
</dbReference>
<evidence type="ECO:0000259" key="11">
    <source>
        <dbReference type="Pfam" id="PF00999"/>
    </source>
</evidence>
<evidence type="ECO:0000256" key="2">
    <source>
        <dbReference type="ARBA" id="ARBA00022448"/>
    </source>
</evidence>
<comment type="subcellular location">
    <subcellularLocation>
        <location evidence="1">Membrane</location>
        <topology evidence="1">Multi-pass membrane protein</topology>
    </subcellularLocation>
</comment>
<dbReference type="AlphaFoldDB" id="A0A2V3IW07"/>
<evidence type="ECO:0000256" key="7">
    <source>
        <dbReference type="ARBA" id="ARBA00023065"/>
    </source>
</evidence>
<evidence type="ECO:0000256" key="6">
    <source>
        <dbReference type="ARBA" id="ARBA00023053"/>
    </source>
</evidence>
<evidence type="ECO:0000256" key="3">
    <source>
        <dbReference type="ARBA" id="ARBA00022449"/>
    </source>
</evidence>
<dbReference type="PANTHER" id="PTHR43562:SF3">
    <property type="entry name" value="SODIUM ION_PROTON EXCHANGER (EUROFUNG)"/>
    <property type="match status" value="1"/>
</dbReference>
<evidence type="ECO:0000256" key="1">
    <source>
        <dbReference type="ARBA" id="ARBA00004141"/>
    </source>
</evidence>
<sequence length="410" mass="43442">MSTDLDLVRLGVFLSCCYVGREVSRLVRVSPVVTYIAVGGLLGPPLADFAPSPTGIQLAGLLGILLSVVDAGLRTQREELKKSLVRALVVAVLGVIFPISGVLLIHCVSDALEGNFETSRTLKTAFAIGSAIAPTSLGVTARLLKEVGELETSLGQLISVAAVIDDVISLILLSQVIAMASPDPSIWDLVQPFLFSVVFITGVTFVALLLPMAIPGLWQKAKIPECLYPRLGIWFLLLSTLLLAYLATLSKTSFLLAGYLTGIAFSEVPSSIAVDPWERNITAFVDSLCVLFFAGTIGFVIPLRTLFSGSAITLGALFSISSVFGKMLCGLGMLPNYVDGVAVAVAMLGRGEFGFLIASQAQASGLLSQKLYAATTWGILVPTLLTPLLFGSVFGWRKGKLENSQVNTEL</sequence>
<dbReference type="GO" id="GO:0016020">
    <property type="term" value="C:membrane"/>
    <property type="evidence" value="ECO:0007669"/>
    <property type="project" value="UniProtKB-SubCell"/>
</dbReference>